<dbReference type="InParanoid" id="A0A3Q1EZ20"/>
<proteinExistence type="predicted"/>
<organism evidence="2 3">
    <name type="scientific">Acanthochromis polyacanthus</name>
    <name type="common">spiny chromis</name>
    <dbReference type="NCBI Taxonomy" id="80966"/>
    <lineage>
        <taxon>Eukaryota</taxon>
        <taxon>Metazoa</taxon>
        <taxon>Chordata</taxon>
        <taxon>Craniata</taxon>
        <taxon>Vertebrata</taxon>
        <taxon>Euteleostomi</taxon>
        <taxon>Actinopterygii</taxon>
        <taxon>Neopterygii</taxon>
        <taxon>Teleostei</taxon>
        <taxon>Neoteleostei</taxon>
        <taxon>Acanthomorphata</taxon>
        <taxon>Ovalentaria</taxon>
        <taxon>Pomacentridae</taxon>
        <taxon>Acanthochromis</taxon>
    </lineage>
</organism>
<evidence type="ECO:0000313" key="2">
    <source>
        <dbReference type="Ensembl" id="ENSAPOP00000009444.1"/>
    </source>
</evidence>
<name>A0A3Q1EZ20_9TELE</name>
<evidence type="ECO:0000313" key="3">
    <source>
        <dbReference type="Proteomes" id="UP000257200"/>
    </source>
</evidence>
<dbReference type="Proteomes" id="UP000257200">
    <property type="component" value="Unplaced"/>
</dbReference>
<dbReference type="GeneTree" id="ENSGT01030000235153"/>
<protein>
    <recommendedName>
        <fullName evidence="4">MHC class I-like antigen recognition-like domain-containing protein</fullName>
    </recommendedName>
</protein>
<dbReference type="STRING" id="80966.ENSAPOP00000009444"/>
<evidence type="ECO:0000256" key="1">
    <source>
        <dbReference type="ARBA" id="ARBA00023180"/>
    </source>
</evidence>
<sequence length="97" mass="11306">MLDIRGRSVYLRSRFYSPRKTHSMKFFYTGSSEVPNFPEFVAVTMVDDVPVSYYDSITMRKVPKQDWVNKAVDPHSIQSSPALHHHLFCVLMFTFSV</sequence>
<evidence type="ECO:0008006" key="4">
    <source>
        <dbReference type="Google" id="ProtNLM"/>
    </source>
</evidence>
<dbReference type="Ensembl" id="ENSAPOT00000001539.1">
    <property type="protein sequence ID" value="ENSAPOP00000009444.1"/>
    <property type="gene ID" value="ENSAPOG00000011746.1"/>
</dbReference>
<dbReference type="SUPFAM" id="SSF54452">
    <property type="entry name" value="MHC antigen-recognition domain"/>
    <property type="match status" value="1"/>
</dbReference>
<keyword evidence="3" id="KW-1185">Reference proteome</keyword>
<dbReference type="AlphaFoldDB" id="A0A3Q1EZ20"/>
<dbReference type="InterPro" id="IPR037055">
    <property type="entry name" value="MHC_I-like_Ag-recog_sf"/>
</dbReference>
<reference evidence="2" key="1">
    <citation type="submission" date="2025-08" db="UniProtKB">
        <authorList>
            <consortium name="Ensembl"/>
        </authorList>
    </citation>
    <scope>IDENTIFICATION</scope>
</reference>
<reference evidence="2" key="2">
    <citation type="submission" date="2025-09" db="UniProtKB">
        <authorList>
            <consortium name="Ensembl"/>
        </authorList>
    </citation>
    <scope>IDENTIFICATION</scope>
</reference>
<dbReference type="Gene3D" id="3.30.500.10">
    <property type="entry name" value="MHC class I-like antigen recognition-like"/>
    <property type="match status" value="1"/>
</dbReference>
<dbReference type="InterPro" id="IPR011162">
    <property type="entry name" value="MHC_I/II-like_Ag-recog"/>
</dbReference>
<keyword evidence="1" id="KW-0325">Glycoprotein</keyword>
<accession>A0A3Q1EZ20</accession>